<name>A0ABU1HSF9_9MICO</name>
<dbReference type="Proteomes" id="UP001249291">
    <property type="component" value="Unassembled WGS sequence"/>
</dbReference>
<keyword evidence="2" id="KW-1185">Reference proteome</keyword>
<accession>A0ABU1HSF9</accession>
<comment type="caution">
    <text evidence="1">The sequence shown here is derived from an EMBL/GenBank/DDBJ whole genome shotgun (WGS) entry which is preliminary data.</text>
</comment>
<sequence>MPSNWTWSDPGAGDVGSCGLAARWAELRASDLSDARAAVTTILRDLDASWTGESADAFRGRAAGLRRDLEDSAEAMDAARRAVTQYGDAVAEIAARAEPLKQNLAAAQLMLDMVSEGGLFDNDAAGMEHRLQAEQQAKRDAKSASEALAGLAEDRATADQTLASLLGRVASAAWGGLRCVAESPEGSRRDRANRRVMEMLGQFWKGDLGRGVVLGPDDPFVSTFMRSDHIESVREQVLADLRSGTLTSAEEDSYDRSISNNPSVLVNDGVNLATSAMSGPLADFHLDGQNLPESFLGSYSLEVFAGDPRPDGGVEVTYVMNNDTTADSATRIPGIGGGHLPIVHPSMLAAEVDSGEWAPQHQTIVWTETVYP</sequence>
<protein>
    <submittedName>
        <fullName evidence="1">Uncharacterized protein YukE</fullName>
    </submittedName>
</protein>
<organism evidence="1 2">
    <name type="scientific">Microbacterium foliorum</name>
    <dbReference type="NCBI Taxonomy" id="104336"/>
    <lineage>
        <taxon>Bacteria</taxon>
        <taxon>Bacillati</taxon>
        <taxon>Actinomycetota</taxon>
        <taxon>Actinomycetes</taxon>
        <taxon>Micrococcales</taxon>
        <taxon>Microbacteriaceae</taxon>
        <taxon>Microbacterium</taxon>
    </lineage>
</organism>
<proteinExistence type="predicted"/>
<reference evidence="1 2" key="1">
    <citation type="submission" date="2023-08" db="EMBL/GenBank/DDBJ databases">
        <title>Functional and genomic diversity of the sorghum phyllosphere microbiome.</title>
        <authorList>
            <person name="Shade A."/>
        </authorList>
    </citation>
    <scope>NUCLEOTIDE SEQUENCE [LARGE SCALE GENOMIC DNA]</scope>
    <source>
        <strain evidence="1 2">SORGH_AS_0445</strain>
    </source>
</reference>
<dbReference type="SUPFAM" id="SSF140453">
    <property type="entry name" value="EsxAB dimer-like"/>
    <property type="match status" value="1"/>
</dbReference>
<evidence type="ECO:0000313" key="1">
    <source>
        <dbReference type="EMBL" id="MDR6142983.1"/>
    </source>
</evidence>
<dbReference type="InterPro" id="IPR036689">
    <property type="entry name" value="ESAT-6-like_sf"/>
</dbReference>
<dbReference type="Gene3D" id="1.20.1260.20">
    <property type="entry name" value="PPE superfamily"/>
    <property type="match status" value="1"/>
</dbReference>
<evidence type="ECO:0000313" key="2">
    <source>
        <dbReference type="Proteomes" id="UP001249291"/>
    </source>
</evidence>
<gene>
    <name evidence="1" type="ORF">QE375_002537</name>
</gene>
<dbReference type="InterPro" id="IPR038332">
    <property type="entry name" value="PPE_sf"/>
</dbReference>
<dbReference type="EMBL" id="JAVIZQ010000001">
    <property type="protein sequence ID" value="MDR6142983.1"/>
    <property type="molecule type" value="Genomic_DNA"/>
</dbReference>